<evidence type="ECO:0000256" key="3">
    <source>
        <dbReference type="ARBA" id="ARBA00022475"/>
    </source>
</evidence>
<protein>
    <submittedName>
        <fullName evidence="9">Carbohydrate ABC transporter permease</fullName>
    </submittedName>
</protein>
<organism evidence="9 10">
    <name type="scientific">Streptomyces iakyrus</name>
    <dbReference type="NCBI Taxonomy" id="68219"/>
    <lineage>
        <taxon>Bacteria</taxon>
        <taxon>Bacillati</taxon>
        <taxon>Actinomycetota</taxon>
        <taxon>Actinomycetes</taxon>
        <taxon>Kitasatosporales</taxon>
        <taxon>Streptomycetaceae</taxon>
        <taxon>Streptomyces</taxon>
    </lineage>
</organism>
<feature type="transmembrane region" description="Helical" evidence="7">
    <location>
        <begin position="101"/>
        <end position="122"/>
    </location>
</feature>
<keyword evidence="5 7" id="KW-1133">Transmembrane helix</keyword>
<comment type="similarity">
    <text evidence="7">Belongs to the binding-protein-dependent transport system permease family.</text>
</comment>
<reference evidence="9 10" key="1">
    <citation type="submission" date="2024-10" db="EMBL/GenBank/DDBJ databases">
        <title>The Natural Products Discovery Center: Release of the First 8490 Sequenced Strains for Exploring Actinobacteria Biosynthetic Diversity.</title>
        <authorList>
            <person name="Kalkreuter E."/>
            <person name="Kautsar S.A."/>
            <person name="Yang D."/>
            <person name="Bader C.D."/>
            <person name="Teijaro C.N."/>
            <person name="Fluegel L."/>
            <person name="Davis C.M."/>
            <person name="Simpson J.R."/>
            <person name="Lauterbach L."/>
            <person name="Steele A.D."/>
            <person name="Gui C."/>
            <person name="Meng S."/>
            <person name="Li G."/>
            <person name="Viehrig K."/>
            <person name="Ye F."/>
            <person name="Su P."/>
            <person name="Kiefer A.F."/>
            <person name="Nichols A."/>
            <person name="Cepeda A.J."/>
            <person name="Yan W."/>
            <person name="Fan B."/>
            <person name="Jiang Y."/>
            <person name="Adhikari A."/>
            <person name="Zheng C.-J."/>
            <person name="Schuster L."/>
            <person name="Cowan T.M."/>
            <person name="Smanski M.J."/>
            <person name="Chevrette M.G."/>
            <person name="De Carvalho L.P.S."/>
            <person name="Shen B."/>
        </authorList>
    </citation>
    <scope>NUCLEOTIDE SEQUENCE [LARGE SCALE GENOMIC DNA]</scope>
    <source>
        <strain evidence="9 10">NPDC089932</strain>
    </source>
</reference>
<dbReference type="CDD" id="cd06261">
    <property type="entry name" value="TM_PBP2"/>
    <property type="match status" value="1"/>
</dbReference>
<evidence type="ECO:0000313" key="9">
    <source>
        <dbReference type="EMBL" id="MFJ4080400.1"/>
    </source>
</evidence>
<name>A0ABW8FED1_9ACTN</name>
<evidence type="ECO:0000313" key="10">
    <source>
        <dbReference type="Proteomes" id="UP001617511"/>
    </source>
</evidence>
<gene>
    <name evidence="9" type="ORF">ACIP2Z_15740</name>
</gene>
<evidence type="ECO:0000256" key="1">
    <source>
        <dbReference type="ARBA" id="ARBA00004651"/>
    </source>
</evidence>
<comment type="caution">
    <text evidence="9">The sequence shown here is derived from an EMBL/GenBank/DDBJ whole genome shotgun (WGS) entry which is preliminary data.</text>
</comment>
<dbReference type="Pfam" id="PF00528">
    <property type="entry name" value="BPD_transp_1"/>
    <property type="match status" value="1"/>
</dbReference>
<keyword evidence="2 7" id="KW-0813">Transport</keyword>
<keyword evidence="6 7" id="KW-0472">Membrane</keyword>
<keyword evidence="4 7" id="KW-0812">Transmembrane</keyword>
<dbReference type="InterPro" id="IPR035906">
    <property type="entry name" value="MetI-like_sf"/>
</dbReference>
<dbReference type="InterPro" id="IPR000515">
    <property type="entry name" value="MetI-like"/>
</dbReference>
<keyword evidence="3" id="KW-1003">Cell membrane</keyword>
<dbReference type="Proteomes" id="UP001617511">
    <property type="component" value="Unassembled WGS sequence"/>
</dbReference>
<dbReference type="PROSITE" id="PS50928">
    <property type="entry name" value="ABC_TM1"/>
    <property type="match status" value="1"/>
</dbReference>
<feature type="transmembrane region" description="Helical" evidence="7">
    <location>
        <begin position="9"/>
        <end position="30"/>
    </location>
</feature>
<dbReference type="Gene3D" id="1.10.3720.10">
    <property type="entry name" value="MetI-like"/>
    <property type="match status" value="1"/>
</dbReference>
<feature type="transmembrane region" description="Helical" evidence="7">
    <location>
        <begin position="134"/>
        <end position="157"/>
    </location>
</feature>
<accession>A0ABW8FED1</accession>
<evidence type="ECO:0000256" key="4">
    <source>
        <dbReference type="ARBA" id="ARBA00022692"/>
    </source>
</evidence>
<keyword evidence="10" id="KW-1185">Reference proteome</keyword>
<feature type="transmembrane region" description="Helical" evidence="7">
    <location>
        <begin position="178"/>
        <end position="203"/>
    </location>
</feature>
<dbReference type="PANTHER" id="PTHR32243">
    <property type="entry name" value="MALTOSE TRANSPORT SYSTEM PERMEASE-RELATED"/>
    <property type="match status" value="1"/>
</dbReference>
<sequence length="271" mass="28649">MKRVPRRGLLSTLIGIVLLALMLFPVYWVVNASLQPNGNTLRGGWFPLPPDFSGYVVALRAQGRALLTSIIVSLGSVVLSLGLAAPAAHALARFSLRGTDLMLLGVLITKMVPGIVVANALYSAYTDLGLLNSHLGLILADSTAGTPLAIVILYSFMRTIPEEIIDAARVDGAGPLRVFRSVVLPVSVNALITAAVFTFLFAWSDFLFALTLTTTQTVQPITLGVYQYLGAHTDQWNAAMATAVLASAPAALLLVVAQRHIAAGATEGAMR</sequence>
<dbReference type="SUPFAM" id="SSF161098">
    <property type="entry name" value="MetI-like"/>
    <property type="match status" value="1"/>
</dbReference>
<dbReference type="InterPro" id="IPR050901">
    <property type="entry name" value="BP-dep_ABC_trans_perm"/>
</dbReference>
<evidence type="ECO:0000256" key="6">
    <source>
        <dbReference type="ARBA" id="ARBA00023136"/>
    </source>
</evidence>
<dbReference type="PANTHER" id="PTHR32243:SF18">
    <property type="entry name" value="INNER MEMBRANE ABC TRANSPORTER PERMEASE PROTEIN YCJP"/>
    <property type="match status" value="1"/>
</dbReference>
<dbReference type="RefSeq" id="WP_402072584.1">
    <property type="nucleotide sequence ID" value="NZ_JBIVGG010000006.1"/>
</dbReference>
<evidence type="ECO:0000256" key="7">
    <source>
        <dbReference type="RuleBase" id="RU363032"/>
    </source>
</evidence>
<evidence type="ECO:0000256" key="5">
    <source>
        <dbReference type="ARBA" id="ARBA00022989"/>
    </source>
</evidence>
<comment type="subcellular location">
    <subcellularLocation>
        <location evidence="1 7">Cell membrane</location>
        <topology evidence="1 7">Multi-pass membrane protein</topology>
    </subcellularLocation>
</comment>
<feature type="transmembrane region" description="Helical" evidence="7">
    <location>
        <begin position="236"/>
        <end position="257"/>
    </location>
</feature>
<dbReference type="EMBL" id="JBIVGG010000006">
    <property type="protein sequence ID" value="MFJ4080400.1"/>
    <property type="molecule type" value="Genomic_DNA"/>
</dbReference>
<proteinExistence type="inferred from homology"/>
<evidence type="ECO:0000256" key="2">
    <source>
        <dbReference type="ARBA" id="ARBA00022448"/>
    </source>
</evidence>
<evidence type="ECO:0000259" key="8">
    <source>
        <dbReference type="PROSITE" id="PS50928"/>
    </source>
</evidence>
<feature type="domain" description="ABC transmembrane type-1" evidence="8">
    <location>
        <begin position="66"/>
        <end position="257"/>
    </location>
</feature>
<feature type="transmembrane region" description="Helical" evidence="7">
    <location>
        <begin position="65"/>
        <end position="89"/>
    </location>
</feature>